<evidence type="ECO:0000256" key="3">
    <source>
        <dbReference type="ARBA" id="ARBA00022525"/>
    </source>
</evidence>
<dbReference type="InterPro" id="IPR024079">
    <property type="entry name" value="MetalloPept_cat_dom_sf"/>
</dbReference>
<protein>
    <recommendedName>
        <fullName evidence="17">Peptidase M12B domain-containing protein</fullName>
    </recommendedName>
</protein>
<dbReference type="PANTHER" id="PTHR11461">
    <property type="entry name" value="SERINE PROTEASE INHIBITOR, SERPIN"/>
    <property type="match status" value="1"/>
</dbReference>
<dbReference type="InterPro" id="IPR042178">
    <property type="entry name" value="Serpin_sf_1"/>
</dbReference>
<evidence type="ECO:0000256" key="6">
    <source>
        <dbReference type="ARBA" id="ARBA00022723"/>
    </source>
</evidence>
<keyword evidence="9 14" id="KW-0862">Zinc</keyword>
<dbReference type="Pfam" id="PF00079">
    <property type="entry name" value="Serpin"/>
    <property type="match status" value="1"/>
</dbReference>
<feature type="region of interest" description="Disordered" evidence="16">
    <location>
        <begin position="819"/>
        <end position="855"/>
    </location>
</feature>
<dbReference type="Gene3D" id="3.40.1620.60">
    <property type="match status" value="1"/>
</dbReference>
<keyword evidence="10" id="KW-0722">Serine protease inhibitor</keyword>
<dbReference type="GO" id="GO:0006508">
    <property type="term" value="P:proteolysis"/>
    <property type="evidence" value="ECO:0007669"/>
    <property type="project" value="UniProtKB-KW"/>
</dbReference>
<evidence type="ECO:0000256" key="2">
    <source>
        <dbReference type="ARBA" id="ARBA00009500"/>
    </source>
</evidence>
<reference evidence="18 19" key="1">
    <citation type="journal article" date="2022" name="Nat. Ecol. Evol.">
        <title>A masculinizing supergene underlies an exaggerated male reproductive morph in a spider.</title>
        <authorList>
            <person name="Hendrickx F."/>
            <person name="De Corte Z."/>
            <person name="Sonet G."/>
            <person name="Van Belleghem S.M."/>
            <person name="Kostlbacher S."/>
            <person name="Vangestel C."/>
        </authorList>
    </citation>
    <scope>NUCLEOTIDE SEQUENCE [LARGE SCALE GENOMIC DNA]</scope>
    <source>
        <strain evidence="18">W744_W776</strain>
    </source>
</reference>
<evidence type="ECO:0000256" key="10">
    <source>
        <dbReference type="ARBA" id="ARBA00022900"/>
    </source>
</evidence>
<dbReference type="InterPro" id="IPR000215">
    <property type="entry name" value="Serpin_fam"/>
</dbReference>
<evidence type="ECO:0000256" key="16">
    <source>
        <dbReference type="SAM" id="MobiDB-lite"/>
    </source>
</evidence>
<comment type="subcellular location">
    <subcellularLocation>
        <location evidence="1">Secreted</location>
    </subcellularLocation>
</comment>
<organism evidence="18 19">
    <name type="scientific">Oedothorax gibbosus</name>
    <dbReference type="NCBI Taxonomy" id="931172"/>
    <lineage>
        <taxon>Eukaryota</taxon>
        <taxon>Metazoa</taxon>
        <taxon>Ecdysozoa</taxon>
        <taxon>Arthropoda</taxon>
        <taxon>Chelicerata</taxon>
        <taxon>Arachnida</taxon>
        <taxon>Araneae</taxon>
        <taxon>Araneomorphae</taxon>
        <taxon>Entelegynae</taxon>
        <taxon>Araneoidea</taxon>
        <taxon>Linyphiidae</taxon>
        <taxon>Erigoninae</taxon>
        <taxon>Oedothorax</taxon>
    </lineage>
</organism>
<evidence type="ECO:0000256" key="11">
    <source>
        <dbReference type="ARBA" id="ARBA00023049"/>
    </source>
</evidence>
<dbReference type="Pfam" id="PF01421">
    <property type="entry name" value="Reprolysin"/>
    <property type="match status" value="1"/>
</dbReference>
<keyword evidence="6 14" id="KW-0479">Metal-binding</keyword>
<dbReference type="FunFam" id="3.30.497.10:FF:000031">
    <property type="entry name" value="Putative salivary serpin"/>
    <property type="match status" value="1"/>
</dbReference>
<feature type="domain" description="Peptidase M12B" evidence="17">
    <location>
        <begin position="339"/>
        <end position="570"/>
    </location>
</feature>
<comment type="caution">
    <text evidence="18">The sequence shown here is derived from an EMBL/GenBank/DDBJ whole genome shotgun (WGS) entry which is preliminary data.</text>
</comment>
<dbReference type="Gene3D" id="3.40.390.10">
    <property type="entry name" value="Collagenase (Catalytic Domain)"/>
    <property type="match status" value="1"/>
</dbReference>
<evidence type="ECO:0000256" key="8">
    <source>
        <dbReference type="ARBA" id="ARBA00022801"/>
    </source>
</evidence>
<evidence type="ECO:0000313" key="19">
    <source>
        <dbReference type="Proteomes" id="UP000827092"/>
    </source>
</evidence>
<dbReference type="PANTHER" id="PTHR11461:SF211">
    <property type="entry name" value="GH10112P-RELATED"/>
    <property type="match status" value="1"/>
</dbReference>
<dbReference type="GO" id="GO:0004222">
    <property type="term" value="F:metalloendopeptidase activity"/>
    <property type="evidence" value="ECO:0007669"/>
    <property type="project" value="InterPro"/>
</dbReference>
<comment type="caution">
    <text evidence="14">Lacks conserved residue(s) required for the propagation of feature annotation.</text>
</comment>
<evidence type="ECO:0000256" key="9">
    <source>
        <dbReference type="ARBA" id="ARBA00022833"/>
    </source>
</evidence>
<keyword evidence="7" id="KW-0732">Signal</keyword>
<keyword evidence="5" id="KW-0646">Protease inhibitor</keyword>
<evidence type="ECO:0000259" key="17">
    <source>
        <dbReference type="PROSITE" id="PS50215"/>
    </source>
</evidence>
<proteinExistence type="inferred from homology"/>
<dbReference type="InterPro" id="IPR023795">
    <property type="entry name" value="Serpin_CS"/>
</dbReference>
<name>A0AAV6URM0_9ARAC</name>
<gene>
    <name evidence="18" type="ORF">JTE90_004849</name>
</gene>
<accession>A0AAV6URM0</accession>
<dbReference type="InterPro" id="IPR036383">
    <property type="entry name" value="TSP1_rpt_sf"/>
</dbReference>
<evidence type="ECO:0000256" key="14">
    <source>
        <dbReference type="PROSITE-ProRule" id="PRU00276"/>
    </source>
</evidence>
<feature type="region of interest" description="Disordered" evidence="16">
    <location>
        <begin position="310"/>
        <end position="329"/>
    </location>
</feature>
<comment type="similarity">
    <text evidence="2 15">Belongs to the serpin family.</text>
</comment>
<dbReference type="PROSITE" id="PS00284">
    <property type="entry name" value="SERPIN"/>
    <property type="match status" value="1"/>
</dbReference>
<evidence type="ECO:0000256" key="1">
    <source>
        <dbReference type="ARBA" id="ARBA00004613"/>
    </source>
</evidence>
<dbReference type="Proteomes" id="UP000827092">
    <property type="component" value="Unassembled WGS sequence"/>
</dbReference>
<evidence type="ECO:0000256" key="13">
    <source>
        <dbReference type="ARBA" id="ARBA00023180"/>
    </source>
</evidence>
<feature type="binding site" evidence="14">
    <location>
        <position position="515"/>
    </location>
    <ligand>
        <name>Zn(2+)</name>
        <dbReference type="ChEBI" id="CHEBI:29105"/>
        <note>catalytic</note>
    </ligand>
</feature>
<keyword evidence="3" id="KW-0964">Secreted</keyword>
<feature type="active site" evidence="14">
    <location>
        <position position="506"/>
    </location>
</feature>
<dbReference type="SMART" id="SM00093">
    <property type="entry name" value="SERPIN"/>
    <property type="match status" value="1"/>
</dbReference>
<evidence type="ECO:0000256" key="4">
    <source>
        <dbReference type="ARBA" id="ARBA00022670"/>
    </source>
</evidence>
<feature type="binding site" evidence="14">
    <location>
        <position position="509"/>
    </location>
    <ligand>
        <name>Zn(2+)</name>
        <dbReference type="ChEBI" id="CHEBI:29105"/>
        <note>catalytic</note>
    </ligand>
</feature>
<dbReference type="Gene3D" id="3.30.497.10">
    <property type="entry name" value="Antithrombin, subunit I, domain 2"/>
    <property type="match status" value="1"/>
</dbReference>
<keyword evidence="11" id="KW-0482">Metalloprotease</keyword>
<dbReference type="PROSITE" id="PS50215">
    <property type="entry name" value="ADAM_MEPRO"/>
    <property type="match status" value="1"/>
</dbReference>
<evidence type="ECO:0000313" key="18">
    <source>
        <dbReference type="EMBL" id="KAG8187102.1"/>
    </source>
</evidence>
<dbReference type="InterPro" id="IPR023796">
    <property type="entry name" value="Serpin_dom"/>
</dbReference>
<keyword evidence="19" id="KW-1185">Reference proteome</keyword>
<keyword evidence="8" id="KW-0378">Hydrolase</keyword>
<dbReference type="SUPFAM" id="SSF55486">
    <property type="entry name" value="Metalloproteases ('zincins'), catalytic domain"/>
    <property type="match status" value="1"/>
</dbReference>
<evidence type="ECO:0000256" key="7">
    <source>
        <dbReference type="ARBA" id="ARBA00022729"/>
    </source>
</evidence>
<dbReference type="InterPro" id="IPR042185">
    <property type="entry name" value="Serpin_sf_2"/>
</dbReference>
<dbReference type="Gene3D" id="2.20.100.10">
    <property type="entry name" value="Thrombospondin type-1 (TSP1) repeat"/>
    <property type="match status" value="1"/>
</dbReference>
<dbReference type="InterPro" id="IPR041645">
    <property type="entry name" value="ADAMTS_CR_2"/>
</dbReference>
<evidence type="ECO:0000256" key="5">
    <source>
        <dbReference type="ARBA" id="ARBA00022690"/>
    </source>
</evidence>
<evidence type="ECO:0000256" key="15">
    <source>
        <dbReference type="RuleBase" id="RU000411"/>
    </source>
</evidence>
<dbReference type="Gene3D" id="2.30.39.10">
    <property type="entry name" value="Alpha-1-antitrypsin, domain 1"/>
    <property type="match status" value="1"/>
</dbReference>
<keyword evidence="13" id="KW-0325">Glycoprotein</keyword>
<dbReference type="InterPro" id="IPR001590">
    <property type="entry name" value="Peptidase_M12B"/>
</dbReference>
<dbReference type="CDD" id="cd19577">
    <property type="entry name" value="serpinJ_IRS-2-like"/>
    <property type="match status" value="1"/>
</dbReference>
<dbReference type="GO" id="GO:0046872">
    <property type="term" value="F:metal ion binding"/>
    <property type="evidence" value="ECO:0007669"/>
    <property type="project" value="UniProtKB-KW"/>
</dbReference>
<keyword evidence="4" id="KW-0645">Protease</keyword>
<dbReference type="Pfam" id="PF17771">
    <property type="entry name" value="ADAMTS_CR_2"/>
    <property type="match status" value="1"/>
</dbReference>
<dbReference type="InterPro" id="IPR036186">
    <property type="entry name" value="Serpin_sf"/>
</dbReference>
<feature type="binding site" evidence="14">
    <location>
        <position position="505"/>
    </location>
    <ligand>
        <name>Zn(2+)</name>
        <dbReference type="ChEBI" id="CHEBI:29105"/>
        <note>catalytic</note>
    </ligand>
</feature>
<dbReference type="GO" id="GO:0004867">
    <property type="term" value="F:serine-type endopeptidase inhibitor activity"/>
    <property type="evidence" value="ECO:0007669"/>
    <property type="project" value="UniProtKB-KW"/>
</dbReference>
<feature type="compositionally biased region" description="Basic and acidic residues" evidence="16">
    <location>
        <begin position="313"/>
        <end position="329"/>
    </location>
</feature>
<keyword evidence="12" id="KW-1015">Disulfide bond</keyword>
<evidence type="ECO:0000256" key="12">
    <source>
        <dbReference type="ARBA" id="ARBA00023157"/>
    </source>
</evidence>
<dbReference type="SUPFAM" id="SSF56574">
    <property type="entry name" value="Serpins"/>
    <property type="match status" value="1"/>
</dbReference>
<dbReference type="EMBL" id="JAFNEN010000278">
    <property type="protein sequence ID" value="KAG8187102.1"/>
    <property type="molecule type" value="Genomic_DNA"/>
</dbReference>
<dbReference type="GO" id="GO:0005615">
    <property type="term" value="C:extracellular space"/>
    <property type="evidence" value="ECO:0007669"/>
    <property type="project" value="InterPro"/>
</dbReference>
<sequence length="1309" mass="147709">MSGRVFIDDDGIAKGVAGNSWCISRKCGSWIGIIICRLFDIGVITFIKMDALKEIIICCIIHFVVVSSFPQSFDFHKRLSKDQLQKYFSVQDHDEVPEYNLVNIRLKKSSPPPTTYTPTHVLKQRGGGHKVHQSGFTFIATSAIFGHDGIQFQLRPNSRLLAPSFKVVEMADDQGGRQMDRSFYPLCHYIGSNGSFAAAVSDCGSSAAKGLSGILMLPSGSAQIQPVDKDLAELLGISLPPERLDKRSGTHAEEDLLHLIFKPPQQKRLSVPDELWEDEQYLPPSPRSEYELDDEDIVKYLDFDDLGTNSVDKSSKSDKSEEESVAKRQDMYAKSPKQLYLELAVFFDQKGYELFQPHVKSDESMVDLILGFVNQMQALYQQPTLNKKIQISLVRLEMMKKQPADLPHSDGDRDKLLDAFCAYQAKKNPDSDSDPNHWDLALYISGLNFFAMEKGKKNGITMGLAPVGGVCMKKHACVITEFGTTSDDGRPYPSAGLLSTYIAAHEIGHNLGMYHDGPPNNDCPANGHVMSPSRGTKGRPHGPSVVPKFWRNRTIESFVYYSKKCLFDEPQGSPSKGKDHEKFKEKPGQMWDAHDQCKVFLRDEDATLFNETVISAVCHETLCKTPQRIGYYAAGPALEGTFCGGKKWCKDGQCVSWGSEKLKVEKGGWSDWKKGACKSGCIKNSRALTTDKRYCDNPKPKNTEKYCEGDNIRIHFCDDSKLCKSYTTPVDYAKQRCQYFSKHLPEVTPVGAQVKFNEKRQWQSCAVYCKMKTGTWYTPRQEFNDMGIDTFFPEGTWCHNDGRTDYFCQNRLCQPPPVKGRSLMPGPSVSRGRSPEVDVPVLNNARPKGGNRSPKKLQEYFQYKEGKLPPVPSPDELGRPKEEDYEIVDYVSPLFASLYERNIFKMIFSRKIQLATTLITITWAFSFSTGETTEANLKKLATANNIFAINMHKSLSVGPDKNVLFSPLSLSTVLAMLYYGVRGNSAKELRQTLGYNDADLQDKDVHSSFHELFRRFSNSTSRGYILQSANVILVKSSLHLRPDYKKSIRDLYMSPVESVDFAKDGQRIVEGVNGWVENKTEGMIRQVLKDINPEIAMIMLNAVYFKGKWKNPFKRRQTRMADFYNGGLPTSKKVQMMKKSTYLPYTYSDDYQAVELPYEGEDLSMLVLLPKANNSLPLLEQSITAAKLEEIRQRMSPREIDLYLPKFAFEFQKNLRGELQSLGLHSIFKEGSEDFSGMTLRQLTVSQVIHKCKVEVNEEGTRAAASTAGLLVPVSLRWNTVFRADHPFLFFIIKKVDGLILFMGRVSEL</sequence>